<evidence type="ECO:0000313" key="5">
    <source>
        <dbReference type="Proteomes" id="UP000244722"/>
    </source>
</evidence>
<organism evidence="4 5">
    <name type="scientific">Tuber borchii</name>
    <name type="common">White truffle</name>
    <dbReference type="NCBI Taxonomy" id="42251"/>
    <lineage>
        <taxon>Eukaryota</taxon>
        <taxon>Fungi</taxon>
        <taxon>Dikarya</taxon>
        <taxon>Ascomycota</taxon>
        <taxon>Pezizomycotina</taxon>
        <taxon>Pezizomycetes</taxon>
        <taxon>Pezizales</taxon>
        <taxon>Tuberaceae</taxon>
        <taxon>Tuber</taxon>
    </lineage>
</organism>
<dbReference type="Proteomes" id="UP000244722">
    <property type="component" value="Unassembled WGS sequence"/>
</dbReference>
<sequence length="198" mass="21860">MRIITSPGLLLSAPELKFVRLLCHPNFYLDGKLCISILHAPRGDETSAGLASERWSPTQRIFTILISILSLLDDAKGSSAANVDAGVMPWKEPEKYNKVVKAHVETSKRDIPAGFMMPSFVTTKPPEKEEVDDHFWGEFEGEGDYGDTSEDEDMIFGTISFRTPSTASIHCHGWLLEGGEESDPDEADELNQNGEKCG</sequence>
<comment type="caution">
    <text evidence="4">The sequence shown here is derived from an EMBL/GenBank/DDBJ whole genome shotgun (WGS) entry which is preliminary data.</text>
</comment>
<dbReference type="InterPro" id="IPR050113">
    <property type="entry name" value="Ub_conjugating_enzyme"/>
</dbReference>
<dbReference type="AlphaFoldDB" id="A0A2T6ZT16"/>
<evidence type="ECO:0000313" key="4">
    <source>
        <dbReference type="EMBL" id="PUU78640.1"/>
    </source>
</evidence>
<dbReference type="Gene3D" id="3.10.110.10">
    <property type="entry name" value="Ubiquitin Conjugating Enzyme"/>
    <property type="match status" value="1"/>
</dbReference>
<gene>
    <name evidence="4" type="ORF">B9Z19DRAFT_982182</name>
</gene>
<dbReference type="OrthoDB" id="19692at2759"/>
<accession>A0A2T6ZT16</accession>
<name>A0A2T6ZT16_TUBBO</name>
<dbReference type="EMBL" id="NESQ01000112">
    <property type="protein sequence ID" value="PUU78640.1"/>
    <property type="molecule type" value="Genomic_DNA"/>
</dbReference>
<evidence type="ECO:0000259" key="3">
    <source>
        <dbReference type="PROSITE" id="PS50127"/>
    </source>
</evidence>
<dbReference type="Pfam" id="PF00179">
    <property type="entry name" value="UQ_con"/>
    <property type="match status" value="1"/>
</dbReference>
<feature type="region of interest" description="Disordered" evidence="2">
    <location>
        <begin position="176"/>
        <end position="198"/>
    </location>
</feature>
<evidence type="ECO:0000256" key="2">
    <source>
        <dbReference type="SAM" id="MobiDB-lite"/>
    </source>
</evidence>
<dbReference type="PANTHER" id="PTHR24067">
    <property type="entry name" value="UBIQUITIN-CONJUGATING ENZYME E2"/>
    <property type="match status" value="1"/>
</dbReference>
<keyword evidence="5" id="KW-1185">Reference proteome</keyword>
<dbReference type="InterPro" id="IPR016135">
    <property type="entry name" value="UBQ-conjugating_enzyme/RWD"/>
</dbReference>
<evidence type="ECO:0000256" key="1">
    <source>
        <dbReference type="ARBA" id="ARBA00022786"/>
    </source>
</evidence>
<dbReference type="STRING" id="42251.A0A2T6ZT16"/>
<reference evidence="4 5" key="1">
    <citation type="submission" date="2017-04" db="EMBL/GenBank/DDBJ databases">
        <title>Draft genome sequence of Tuber borchii Vittad., a whitish edible truffle.</title>
        <authorList>
            <consortium name="DOE Joint Genome Institute"/>
            <person name="Murat C."/>
            <person name="Kuo A."/>
            <person name="Barry K.W."/>
            <person name="Clum A."/>
            <person name="Dockter R.B."/>
            <person name="Fauchery L."/>
            <person name="Iotti M."/>
            <person name="Kohler A."/>
            <person name="Labutti K."/>
            <person name="Lindquist E.A."/>
            <person name="Lipzen A."/>
            <person name="Ohm R.A."/>
            <person name="Wang M."/>
            <person name="Grigoriev I.V."/>
            <person name="Zambonelli A."/>
            <person name="Martin F.M."/>
        </authorList>
    </citation>
    <scope>NUCLEOTIDE SEQUENCE [LARGE SCALE GENOMIC DNA]</scope>
    <source>
        <strain evidence="4 5">Tbo3840</strain>
    </source>
</reference>
<protein>
    <submittedName>
        <fullName evidence="4">Ubiquitin-conjugating enzyme/RWD-like protein</fullName>
    </submittedName>
</protein>
<dbReference type="InterPro" id="IPR000608">
    <property type="entry name" value="UBC"/>
</dbReference>
<dbReference type="PROSITE" id="PS50127">
    <property type="entry name" value="UBC_2"/>
    <property type="match status" value="1"/>
</dbReference>
<dbReference type="SUPFAM" id="SSF54495">
    <property type="entry name" value="UBC-like"/>
    <property type="match status" value="1"/>
</dbReference>
<feature type="compositionally biased region" description="Acidic residues" evidence="2">
    <location>
        <begin position="178"/>
        <end position="189"/>
    </location>
</feature>
<dbReference type="SMART" id="SM00212">
    <property type="entry name" value="UBCc"/>
    <property type="match status" value="1"/>
</dbReference>
<proteinExistence type="predicted"/>
<feature type="domain" description="UBC core" evidence="3">
    <location>
        <begin position="1"/>
        <end position="109"/>
    </location>
</feature>
<keyword evidence="1" id="KW-0833">Ubl conjugation pathway</keyword>